<gene>
    <name evidence="1" type="ORF">QR46_4465</name>
</gene>
<comment type="caution">
    <text evidence="1">The sequence shown here is derived from an EMBL/GenBank/DDBJ whole genome shotgun (WGS) entry which is preliminary data.</text>
</comment>
<protein>
    <submittedName>
        <fullName evidence="1">Uncharacterized protein</fullName>
    </submittedName>
</protein>
<sequence>MLITMYKKVDLCMPIDARISMHSSFLSDLDSESVKRYFLDHDYSNSVDGCISITPRCALQGVPVDAFVAGRGVPMRRLEVFGVLFIRNTDPLTHTQIEAVKLILVYETLKDLPQLLHNLCAKLYRMTRLSKPLRQGMKQSSHLMAFRAIPGIGEKKAELLHREYGELRRLVYALRSGNIAQLLNILTATHIARLRTLFAVE</sequence>
<dbReference type="VEuPathDB" id="GiardiaDB:QR46_4465"/>
<evidence type="ECO:0000313" key="1">
    <source>
        <dbReference type="EMBL" id="KWX11571.1"/>
    </source>
</evidence>
<accession>A0A132NNL5</accession>
<dbReference type="Proteomes" id="UP000070089">
    <property type="component" value="Unassembled WGS sequence"/>
</dbReference>
<reference evidence="1 2" key="1">
    <citation type="journal article" date="2015" name="Mol. Biochem. Parasitol.">
        <title>Identification of polymorphic genes for use in assemblage B genotyping assays through comparative genomics of multiple assemblage B Giardia duodenalis isolates.</title>
        <authorList>
            <person name="Wielinga C."/>
            <person name="Thompson R.C."/>
            <person name="Monis P."/>
            <person name="Ryan U."/>
        </authorList>
    </citation>
    <scope>NUCLEOTIDE SEQUENCE [LARGE SCALE GENOMIC DNA]</scope>
    <source>
        <strain evidence="1 2">BAH15c1</strain>
    </source>
</reference>
<dbReference type="AlphaFoldDB" id="A0A132NNL5"/>
<name>A0A132NNL5_GIAIN</name>
<evidence type="ECO:0000313" key="2">
    <source>
        <dbReference type="Proteomes" id="UP000070089"/>
    </source>
</evidence>
<proteinExistence type="predicted"/>
<dbReference type="EMBL" id="JXTI01000173">
    <property type="protein sequence ID" value="KWX11571.1"/>
    <property type="molecule type" value="Genomic_DNA"/>
</dbReference>
<dbReference type="OrthoDB" id="10253149at2759"/>
<organism evidence="1 2">
    <name type="scientific">Giardia duodenalis assemblage B</name>
    <dbReference type="NCBI Taxonomy" id="1394984"/>
    <lineage>
        <taxon>Eukaryota</taxon>
        <taxon>Metamonada</taxon>
        <taxon>Diplomonadida</taxon>
        <taxon>Hexamitidae</taxon>
        <taxon>Giardiinae</taxon>
        <taxon>Giardia</taxon>
    </lineage>
</organism>